<dbReference type="KEGG" id="pmrn:116948194"/>
<dbReference type="InterPro" id="IPR017169">
    <property type="entry name" value="APC4_metazoa"/>
</dbReference>
<feature type="region of interest" description="Disordered" evidence="7">
    <location>
        <begin position="737"/>
        <end position="792"/>
    </location>
</feature>
<evidence type="ECO:0000259" key="9">
    <source>
        <dbReference type="Pfam" id="PF12896"/>
    </source>
</evidence>
<dbReference type="GO" id="GO:0031145">
    <property type="term" value="P:anaphase-promoting complex-dependent catabolic process"/>
    <property type="evidence" value="ECO:0007669"/>
    <property type="project" value="UniProtKB-UniRule"/>
</dbReference>
<feature type="compositionally biased region" description="Polar residues" evidence="7">
    <location>
        <begin position="783"/>
        <end position="792"/>
    </location>
</feature>
<sequence>MPPFRQVAEKQLPAEILHMCWSPKRDLIGLASRSGEVLLHRLSNCQKVWGLPPNDSTGSEVTALAWRPDGKVLAVSYGDTERLVLCDVEKAEILHTCRALHRITCMHWVEVKQDSSPELNSFEDDHTVYLSKLPALPKSEENSDIQRLLGDSRLNILVLGSCHGVVAFYAFGIFKIASLLIKSEGQCLHLCLSSDLKALSVAVKKTSTLDESHCNIIYSQWDTSLLAANLPEVTKMARKFTHISALLHYQYLTVQSMSGAWEDVLIEMDMGLTNFVKENPDTSVSNEFMELLLWGTASPELQMLLLNKLTLKGLKKLGHEVESSYYSILKLLTSHLQSGADALLYHLVELKGMAMWRQKYGCLGLREDSVEEAIQIVGSYMLKADELLHVIENSLKNFKSFFRCLYVAMLHMSDETIPPELSKVSQKELMFVANFLKDHFEKEPTLFEKKGKFFNVDRVGQYLKDELLLTPQDMKHNSWVNFVEKSVHLKDSPLLYTNFPTRSLCQMRTLMDENVQQCLQQPAEVISGSLCECVEGVLFKHPAREDTRSFCLSFWSDEDASQQYTVYSVGAVPTSSLILMRTTTDSTRARNEIPGSLQLVALEFWGRMKWKRSERADDTKSKHRVVDAKFYDGQTLSVLLLEEDGGEEKGPLLAQVPFASVYRDQEQQLSLQSCSFKTSLEEQKGSIPVHVVTLVDQCRRMENMKARFVSVNGIRNVSCVLSSNLRHVRMFEMDVEEEGEAEEAADESIDALEESSDKTLECVQDEGDVSVSLDTSELCDGAGQSTSGADNR</sequence>
<dbReference type="Proteomes" id="UP001318040">
    <property type="component" value="Chromosome 2"/>
</dbReference>
<dbReference type="SUPFAM" id="SSF50978">
    <property type="entry name" value="WD40 repeat-like"/>
    <property type="match status" value="1"/>
</dbReference>
<feature type="domain" description="Anaphase-promoting complex subunit 4 long" evidence="9">
    <location>
        <begin position="220"/>
        <end position="415"/>
    </location>
</feature>
<dbReference type="InterPro" id="IPR024789">
    <property type="entry name" value="APC4"/>
</dbReference>
<keyword evidence="4 6" id="KW-0833">Ubl conjugation pathway</keyword>
<evidence type="ECO:0000259" key="8">
    <source>
        <dbReference type="Pfam" id="PF12894"/>
    </source>
</evidence>
<evidence type="ECO:0000259" key="10">
    <source>
        <dbReference type="Pfam" id="PF23405"/>
    </source>
</evidence>
<gene>
    <name evidence="12" type="primary">ANAPC4</name>
</gene>
<evidence type="ECO:0000313" key="12">
    <source>
        <dbReference type="RefSeq" id="XP_032820549.1"/>
    </source>
</evidence>
<dbReference type="Pfam" id="PF12896">
    <property type="entry name" value="ANAPC4"/>
    <property type="match status" value="1"/>
</dbReference>
<evidence type="ECO:0000256" key="3">
    <source>
        <dbReference type="ARBA" id="ARBA00022776"/>
    </source>
</evidence>
<dbReference type="GO" id="GO:0030071">
    <property type="term" value="P:regulation of mitotic metaphase/anaphase transition"/>
    <property type="evidence" value="ECO:0007669"/>
    <property type="project" value="UniProtKB-UniRule"/>
</dbReference>
<name>A0AAJ7X3V8_PETMA</name>
<dbReference type="PANTHER" id="PTHR13260:SF0">
    <property type="entry name" value="ANAPHASE-PROMOTING COMPLEX SUBUNIT 4"/>
    <property type="match status" value="1"/>
</dbReference>
<dbReference type="RefSeq" id="XP_032820549.1">
    <property type="nucleotide sequence ID" value="XM_032964658.1"/>
</dbReference>
<dbReference type="InterPro" id="IPR024790">
    <property type="entry name" value="APC4_long_dom"/>
</dbReference>
<keyword evidence="11" id="KW-1185">Reference proteome</keyword>
<dbReference type="CTD" id="29945"/>
<dbReference type="Pfam" id="PF12894">
    <property type="entry name" value="ANAPC4_WD40"/>
    <property type="match status" value="1"/>
</dbReference>
<dbReference type="GO" id="GO:0051301">
    <property type="term" value="P:cell division"/>
    <property type="evidence" value="ECO:0007669"/>
    <property type="project" value="UniProtKB-KW"/>
</dbReference>
<dbReference type="GO" id="GO:0005680">
    <property type="term" value="C:anaphase-promoting complex"/>
    <property type="evidence" value="ECO:0007669"/>
    <property type="project" value="UniProtKB-UniRule"/>
</dbReference>
<evidence type="ECO:0000313" key="11">
    <source>
        <dbReference type="Proteomes" id="UP001318040"/>
    </source>
</evidence>
<protein>
    <recommendedName>
        <fullName evidence="1 6">Anaphase-promoting complex subunit 4</fullName>
    </recommendedName>
    <alternativeName>
        <fullName evidence="6">Cyclosome subunit 4</fullName>
    </alternativeName>
</protein>
<evidence type="ECO:0000256" key="2">
    <source>
        <dbReference type="ARBA" id="ARBA00022618"/>
    </source>
</evidence>
<feature type="compositionally biased region" description="Acidic residues" evidence="7">
    <location>
        <begin position="737"/>
        <end position="754"/>
    </location>
</feature>
<dbReference type="GO" id="GO:0034399">
    <property type="term" value="C:nuclear periphery"/>
    <property type="evidence" value="ECO:0007669"/>
    <property type="project" value="TreeGrafter"/>
</dbReference>
<comment type="similarity">
    <text evidence="6">Belongs to the APC4 family.</text>
</comment>
<dbReference type="InterPro" id="IPR024977">
    <property type="entry name" value="Apc4-like_WD40_dom"/>
</dbReference>
<evidence type="ECO:0000256" key="1">
    <source>
        <dbReference type="ARBA" id="ARBA00016067"/>
    </source>
</evidence>
<dbReference type="GO" id="GO:0070979">
    <property type="term" value="P:protein K11-linked ubiquitination"/>
    <property type="evidence" value="ECO:0007669"/>
    <property type="project" value="UniProtKB-UniRule"/>
</dbReference>
<evidence type="ECO:0000256" key="5">
    <source>
        <dbReference type="ARBA" id="ARBA00023306"/>
    </source>
</evidence>
<keyword evidence="3 6" id="KW-0498">Mitosis</keyword>
<comment type="pathway">
    <text evidence="6">Protein modification; protein ubiquitination.</text>
</comment>
<keyword evidence="2 6" id="KW-0132">Cell division</keyword>
<organism evidence="11 12">
    <name type="scientific">Petromyzon marinus</name>
    <name type="common">Sea lamprey</name>
    <dbReference type="NCBI Taxonomy" id="7757"/>
    <lineage>
        <taxon>Eukaryota</taxon>
        <taxon>Metazoa</taxon>
        <taxon>Chordata</taxon>
        <taxon>Craniata</taxon>
        <taxon>Vertebrata</taxon>
        <taxon>Cyclostomata</taxon>
        <taxon>Hyperoartia</taxon>
        <taxon>Petromyzontiformes</taxon>
        <taxon>Petromyzontidae</taxon>
        <taxon>Petromyzon</taxon>
    </lineage>
</organism>
<dbReference type="PANTHER" id="PTHR13260">
    <property type="entry name" value="ANAPHASE PROMOTING COMPLEX SUBUNIT 4 APC4"/>
    <property type="match status" value="1"/>
</dbReference>
<dbReference type="InterPro" id="IPR056358">
    <property type="entry name" value="APC4_C"/>
</dbReference>
<evidence type="ECO:0000256" key="6">
    <source>
        <dbReference type="PIRNR" id="PIRNR037303"/>
    </source>
</evidence>
<accession>A0AAJ7X3V8</accession>
<evidence type="ECO:0000256" key="7">
    <source>
        <dbReference type="SAM" id="MobiDB-lite"/>
    </source>
</evidence>
<reference evidence="12" key="1">
    <citation type="submission" date="2025-08" db="UniProtKB">
        <authorList>
            <consortium name="RefSeq"/>
        </authorList>
    </citation>
    <scope>IDENTIFICATION</scope>
    <source>
        <tissue evidence="12">Sperm</tissue>
    </source>
</reference>
<dbReference type="InterPro" id="IPR036322">
    <property type="entry name" value="WD40_repeat_dom_sf"/>
</dbReference>
<evidence type="ECO:0000256" key="4">
    <source>
        <dbReference type="ARBA" id="ARBA00022786"/>
    </source>
</evidence>
<dbReference type="Gene3D" id="2.130.10.10">
    <property type="entry name" value="YVTN repeat-like/Quinoprotein amine dehydrogenase"/>
    <property type="match status" value="1"/>
</dbReference>
<dbReference type="PIRSF" id="PIRSF037303">
    <property type="entry name" value="APC4"/>
    <property type="match status" value="1"/>
</dbReference>
<feature type="domain" description="Anaphase-promoting complex subunit 4-like WD40" evidence="8">
    <location>
        <begin position="19"/>
        <end position="110"/>
    </location>
</feature>
<keyword evidence="5 6" id="KW-0131">Cell cycle</keyword>
<dbReference type="AlphaFoldDB" id="A0AAJ7X3V8"/>
<comment type="function">
    <text evidence="6">Component of the anaphase promoting complex/cyclosome (APC/C), a cell cycle-regulated E3 ubiquitin ligase that controls progression through mitosis and the G1 phase of the cell cycle.</text>
</comment>
<feature type="domain" description="Anaphase-promoting complex subunit 4 C-terminal half WD40" evidence="10">
    <location>
        <begin position="555"/>
        <end position="732"/>
    </location>
</feature>
<proteinExistence type="inferred from homology"/>
<dbReference type="Pfam" id="PF23405">
    <property type="entry name" value="WD40_APC4_C-half"/>
    <property type="match status" value="1"/>
</dbReference>
<dbReference type="InterPro" id="IPR015943">
    <property type="entry name" value="WD40/YVTN_repeat-like_dom_sf"/>
</dbReference>